<keyword evidence="4" id="KW-1185">Reference proteome</keyword>
<dbReference type="PANTHER" id="PTHR35601:SF2">
    <property type="entry name" value="MRNA INTERFERASE TOXIN RELE"/>
    <property type="match status" value="1"/>
</dbReference>
<sequence length="93" mass="11054">MTYKLAFDRRALKEWEKLGHTIREQFKKKLAERVHDPHIPSARLSGRTNRYKIKLRSSGYRLVYEVIDDQILLLVVAVGKRNDSEVYHQADMR</sequence>
<dbReference type="OrthoDB" id="9801234at2"/>
<reference evidence="4" key="1">
    <citation type="submission" date="2016-10" db="EMBL/GenBank/DDBJ databases">
        <authorList>
            <person name="Varghese N."/>
            <person name="Submissions S."/>
        </authorList>
    </citation>
    <scope>NUCLEOTIDE SEQUENCE [LARGE SCALE GENOMIC DNA]</scope>
    <source>
        <strain evidence="4">N6PO6</strain>
    </source>
</reference>
<dbReference type="AlphaFoldDB" id="A0A1I5B9F1"/>
<dbReference type="Pfam" id="PF05016">
    <property type="entry name" value="ParE_toxin"/>
    <property type="match status" value="1"/>
</dbReference>
<comment type="similarity">
    <text evidence="1">Belongs to the RelE toxin family.</text>
</comment>
<evidence type="ECO:0000313" key="4">
    <source>
        <dbReference type="Proteomes" id="UP000242222"/>
    </source>
</evidence>
<dbReference type="InterPro" id="IPR035093">
    <property type="entry name" value="RelE/ParE_toxin_dom_sf"/>
</dbReference>
<dbReference type="PANTHER" id="PTHR35601">
    <property type="entry name" value="TOXIN RELE"/>
    <property type="match status" value="1"/>
</dbReference>
<dbReference type="Proteomes" id="UP000242222">
    <property type="component" value="Unassembled WGS sequence"/>
</dbReference>
<evidence type="ECO:0000313" key="3">
    <source>
        <dbReference type="EMBL" id="SFN71348.1"/>
    </source>
</evidence>
<organism evidence="3 4">
    <name type="scientific">Izhakiella capsodis</name>
    <dbReference type="NCBI Taxonomy" id="1367852"/>
    <lineage>
        <taxon>Bacteria</taxon>
        <taxon>Pseudomonadati</taxon>
        <taxon>Pseudomonadota</taxon>
        <taxon>Gammaproteobacteria</taxon>
        <taxon>Enterobacterales</taxon>
        <taxon>Erwiniaceae</taxon>
        <taxon>Izhakiella</taxon>
    </lineage>
</organism>
<dbReference type="STRING" id="1367852.SAMN05216516_11533"/>
<dbReference type="Gene3D" id="3.30.2310.20">
    <property type="entry name" value="RelE-like"/>
    <property type="match status" value="1"/>
</dbReference>
<dbReference type="InterPro" id="IPR007712">
    <property type="entry name" value="RelE/ParE_toxin"/>
</dbReference>
<keyword evidence="2" id="KW-1277">Toxin-antitoxin system</keyword>
<dbReference type="SUPFAM" id="SSF143011">
    <property type="entry name" value="RelE-like"/>
    <property type="match status" value="1"/>
</dbReference>
<proteinExistence type="inferred from homology"/>
<accession>A0A1I5B9F1</accession>
<dbReference type="RefSeq" id="WP_092879816.1">
    <property type="nucleotide sequence ID" value="NZ_FOVC01000015.1"/>
</dbReference>
<gene>
    <name evidence="3" type="ORF">SAMN05216516_11533</name>
</gene>
<name>A0A1I5B9F1_9GAMM</name>
<protein>
    <submittedName>
        <fullName evidence="3">mRNA interferase RelE/StbE</fullName>
    </submittedName>
</protein>
<evidence type="ECO:0000256" key="1">
    <source>
        <dbReference type="ARBA" id="ARBA00006226"/>
    </source>
</evidence>
<evidence type="ECO:0000256" key="2">
    <source>
        <dbReference type="ARBA" id="ARBA00022649"/>
    </source>
</evidence>
<dbReference type="EMBL" id="FOVC01000015">
    <property type="protein sequence ID" value="SFN71348.1"/>
    <property type="molecule type" value="Genomic_DNA"/>
</dbReference>